<dbReference type="Pfam" id="PF13508">
    <property type="entry name" value="Acetyltransf_7"/>
    <property type="match status" value="1"/>
</dbReference>
<proteinExistence type="predicted"/>
<dbReference type="PROSITE" id="PS51186">
    <property type="entry name" value="GNAT"/>
    <property type="match status" value="1"/>
</dbReference>
<dbReference type="CDD" id="cd04301">
    <property type="entry name" value="NAT_SF"/>
    <property type="match status" value="1"/>
</dbReference>
<evidence type="ECO:0000259" key="1">
    <source>
        <dbReference type="PROSITE" id="PS51186"/>
    </source>
</evidence>
<dbReference type="EMBL" id="UOEM01000029">
    <property type="protein sequence ID" value="VAW11159.1"/>
    <property type="molecule type" value="Genomic_DNA"/>
</dbReference>
<accession>A0A3B0TG82</accession>
<evidence type="ECO:0000313" key="2">
    <source>
        <dbReference type="EMBL" id="VAW11159.1"/>
    </source>
</evidence>
<reference evidence="2" key="1">
    <citation type="submission" date="2018-06" db="EMBL/GenBank/DDBJ databases">
        <authorList>
            <person name="Zhirakovskaya E."/>
        </authorList>
    </citation>
    <scope>NUCLEOTIDE SEQUENCE</scope>
</reference>
<protein>
    <submittedName>
        <fullName evidence="2">GCN5-related N-acetyltransferase</fullName>
    </submittedName>
</protein>
<sequence>MTSPAFFIRPEAEDDHIEPLLDDAFGPGRYTRTAYRLREGVAEVSELAFVAQSGGKIVGSLKYWPVRIGSGHRALLLGPLAVHRDWRGKGCGLALMQHTLPLAAQMDHRLVILVGDLPYYGRAGFTQVPTGTIQLSGPVDPVRLLWLELVSGASRDVGGLIGS</sequence>
<dbReference type="Gene3D" id="3.40.630.30">
    <property type="match status" value="1"/>
</dbReference>
<organism evidence="2">
    <name type="scientific">hydrothermal vent metagenome</name>
    <dbReference type="NCBI Taxonomy" id="652676"/>
    <lineage>
        <taxon>unclassified sequences</taxon>
        <taxon>metagenomes</taxon>
        <taxon>ecological metagenomes</taxon>
    </lineage>
</organism>
<dbReference type="AlphaFoldDB" id="A0A3B0TG82"/>
<keyword evidence="2" id="KW-0808">Transferase</keyword>
<feature type="domain" description="N-acetyltransferase" evidence="1">
    <location>
        <begin position="4"/>
        <end position="150"/>
    </location>
</feature>
<gene>
    <name evidence="2" type="ORF">MNBD_ALPHA09-918</name>
</gene>
<name>A0A3B0TG82_9ZZZZ</name>
<dbReference type="SUPFAM" id="SSF55729">
    <property type="entry name" value="Acyl-CoA N-acyltransferases (Nat)"/>
    <property type="match status" value="1"/>
</dbReference>
<dbReference type="GO" id="GO:0016747">
    <property type="term" value="F:acyltransferase activity, transferring groups other than amino-acyl groups"/>
    <property type="evidence" value="ECO:0007669"/>
    <property type="project" value="InterPro"/>
</dbReference>
<dbReference type="InterPro" id="IPR000182">
    <property type="entry name" value="GNAT_dom"/>
</dbReference>
<dbReference type="InterPro" id="IPR016181">
    <property type="entry name" value="Acyl_CoA_acyltransferase"/>
</dbReference>